<sequence>MKNIALTLLAAVILAAAVILVANYSA</sequence>
<dbReference type="EMBL" id="LCIL01000021">
    <property type="protein sequence ID" value="KKT53679.1"/>
    <property type="molecule type" value="Genomic_DNA"/>
</dbReference>
<organism evidence="1 2">
    <name type="scientific">Candidatus Woesebacteria bacterium GW2011_GWA1_44_23</name>
    <dbReference type="NCBI Taxonomy" id="1618558"/>
    <lineage>
        <taxon>Bacteria</taxon>
        <taxon>Candidatus Woeseibacteriota</taxon>
    </lineage>
</organism>
<comment type="caution">
    <text evidence="1">The sequence shown here is derived from an EMBL/GenBank/DDBJ whole genome shotgun (WGS) entry which is preliminary data.</text>
</comment>
<reference evidence="1 2" key="1">
    <citation type="journal article" date="2015" name="Nature">
        <title>rRNA introns, odd ribosomes, and small enigmatic genomes across a large radiation of phyla.</title>
        <authorList>
            <person name="Brown C.T."/>
            <person name="Hug L.A."/>
            <person name="Thomas B.C."/>
            <person name="Sharon I."/>
            <person name="Castelle C.J."/>
            <person name="Singh A."/>
            <person name="Wilkins M.J."/>
            <person name="Williams K.H."/>
            <person name="Banfield J.F."/>
        </authorList>
    </citation>
    <scope>NUCLEOTIDE SEQUENCE [LARGE SCALE GENOMIC DNA]</scope>
</reference>
<evidence type="ECO:0000313" key="2">
    <source>
        <dbReference type="Proteomes" id="UP000034525"/>
    </source>
</evidence>
<evidence type="ECO:0000313" key="1">
    <source>
        <dbReference type="EMBL" id="KKT53679.1"/>
    </source>
</evidence>
<name>A0A837IB76_9BACT</name>
<accession>A0A837IB76</accession>
<feature type="non-terminal residue" evidence="1">
    <location>
        <position position="26"/>
    </location>
</feature>
<dbReference type="AlphaFoldDB" id="A0A837IB76"/>
<dbReference type="Proteomes" id="UP000034525">
    <property type="component" value="Unassembled WGS sequence"/>
</dbReference>
<proteinExistence type="predicted"/>
<gene>
    <name evidence="1" type="ORF">UW47_C0021G0001</name>
</gene>
<protein>
    <submittedName>
        <fullName evidence="1">Uncharacterized protein</fullName>
    </submittedName>
</protein>